<dbReference type="EMBL" id="PVTP01000003">
    <property type="protein sequence ID" value="PRY78932.1"/>
    <property type="molecule type" value="Genomic_DNA"/>
</dbReference>
<proteinExistence type="predicted"/>
<comment type="caution">
    <text evidence="2">The sequence shown here is derived from an EMBL/GenBank/DDBJ whole genome shotgun (WGS) entry which is preliminary data.</text>
</comment>
<evidence type="ECO:0000256" key="1">
    <source>
        <dbReference type="SAM" id="Phobius"/>
    </source>
</evidence>
<protein>
    <submittedName>
        <fullName evidence="2">Uncharacterized protein</fullName>
    </submittedName>
</protein>
<dbReference type="RefSeq" id="WP_106355856.1">
    <property type="nucleotide sequence ID" value="NZ_PVTP01000003.1"/>
</dbReference>
<keyword evidence="1" id="KW-1133">Transmembrane helix</keyword>
<organism evidence="2 3">
    <name type="scientific">Yoonia maritima</name>
    <dbReference type="NCBI Taxonomy" id="1435347"/>
    <lineage>
        <taxon>Bacteria</taxon>
        <taxon>Pseudomonadati</taxon>
        <taxon>Pseudomonadota</taxon>
        <taxon>Alphaproteobacteria</taxon>
        <taxon>Rhodobacterales</taxon>
        <taxon>Paracoccaceae</taxon>
        <taxon>Yoonia</taxon>
    </lineage>
</organism>
<feature type="transmembrane region" description="Helical" evidence="1">
    <location>
        <begin position="42"/>
        <end position="64"/>
    </location>
</feature>
<dbReference type="OrthoDB" id="7850546at2"/>
<accession>A0A2T0W1P9</accession>
<keyword evidence="1" id="KW-0812">Transmembrane</keyword>
<sequence length="178" mass="19846">MAIEFVKSAKRIALEKLLILFIALIVGAAFAFVLLGGVSGEIIVNLASAIAVIVSIFITIAILIDIKRVLADGHEWRVVIDDEMLFWDSPVPEMMKSFKLALSDIDKTRFTLTHFKHGKRTPDKKWEIILRNGHPMKIDGQNSGINPHKVFTALETKGITFEQVSEKKGAAIHISRQN</sequence>
<reference evidence="2 3" key="1">
    <citation type="submission" date="2018-03" db="EMBL/GenBank/DDBJ databases">
        <title>Genomic Encyclopedia of Archaeal and Bacterial Type Strains, Phase II (KMG-II): from individual species to whole genera.</title>
        <authorList>
            <person name="Goeker M."/>
        </authorList>
    </citation>
    <scope>NUCLEOTIDE SEQUENCE [LARGE SCALE GENOMIC DNA]</scope>
    <source>
        <strain evidence="2 3">DSM 101533</strain>
    </source>
</reference>
<dbReference type="AlphaFoldDB" id="A0A2T0W1P9"/>
<keyword evidence="3" id="KW-1185">Reference proteome</keyword>
<evidence type="ECO:0000313" key="3">
    <source>
        <dbReference type="Proteomes" id="UP000238007"/>
    </source>
</evidence>
<dbReference type="Proteomes" id="UP000238007">
    <property type="component" value="Unassembled WGS sequence"/>
</dbReference>
<name>A0A2T0W1P9_9RHOB</name>
<feature type="transmembrane region" description="Helical" evidence="1">
    <location>
        <begin position="17"/>
        <end position="36"/>
    </location>
</feature>
<evidence type="ECO:0000313" key="2">
    <source>
        <dbReference type="EMBL" id="PRY78932.1"/>
    </source>
</evidence>
<gene>
    <name evidence="2" type="ORF">CLV80_103262</name>
</gene>
<keyword evidence="1" id="KW-0472">Membrane</keyword>